<dbReference type="InterPro" id="IPR010994">
    <property type="entry name" value="RuvA_2-like"/>
</dbReference>
<dbReference type="GeneID" id="42856991"/>
<dbReference type="Pfam" id="PF16921">
    <property type="entry name" value="Tex_YqgF"/>
    <property type="match status" value="1"/>
</dbReference>
<evidence type="ECO:0000313" key="5">
    <source>
        <dbReference type="EMBL" id="MTS51310.1"/>
    </source>
</evidence>
<evidence type="ECO:0000313" key="4">
    <source>
        <dbReference type="EMBL" id="MST92780.1"/>
    </source>
</evidence>
<dbReference type="Proteomes" id="UP000053433">
    <property type="component" value="Unassembled WGS sequence"/>
</dbReference>
<dbReference type="Proteomes" id="UP000032483">
    <property type="component" value="Unassembled WGS sequence"/>
</dbReference>
<dbReference type="Gene3D" id="1.10.3500.10">
    <property type="entry name" value="Tex N-terminal region-like"/>
    <property type="match status" value="1"/>
</dbReference>
<dbReference type="SUPFAM" id="SSF50249">
    <property type="entry name" value="Nucleic acid-binding proteins"/>
    <property type="match status" value="1"/>
</dbReference>
<dbReference type="GO" id="GO:0003729">
    <property type="term" value="F:mRNA binding"/>
    <property type="evidence" value="ECO:0007669"/>
    <property type="project" value="UniProtKB-ARBA"/>
</dbReference>
<dbReference type="AlphaFoldDB" id="A0A0D8IYQ0"/>
<reference evidence="3 7" key="2">
    <citation type="submission" date="2015-10" db="EMBL/GenBank/DDBJ databases">
        <title>A novel member of the family Ruminococcaceae isolated from human faeces.</title>
        <authorList>
            <person name="Shkoporov A.N."/>
            <person name="Chaplin A.V."/>
            <person name="Motuzova O.V."/>
            <person name="Kafarskaia L.I."/>
            <person name="Efimov B.A."/>
        </authorList>
    </citation>
    <scope>NUCLEOTIDE SEQUENCE [LARGE SCALE GENOMIC DNA]</scope>
    <source>
        <strain evidence="3 7">668</strain>
    </source>
</reference>
<dbReference type="EMBL" id="WMZR01000007">
    <property type="protein sequence ID" value="MTS51310.1"/>
    <property type="molecule type" value="Genomic_DNA"/>
</dbReference>
<dbReference type="FunFam" id="3.30.420.140:FF:000001">
    <property type="entry name" value="RNA-binding transcriptional accessory protein"/>
    <property type="match status" value="1"/>
</dbReference>
<dbReference type="GO" id="GO:0005737">
    <property type="term" value="C:cytoplasm"/>
    <property type="evidence" value="ECO:0007669"/>
    <property type="project" value="UniProtKB-ARBA"/>
</dbReference>
<feature type="domain" description="S1 motif" evidence="1">
    <location>
        <begin position="643"/>
        <end position="712"/>
    </location>
</feature>
<dbReference type="Proteomes" id="UP000431913">
    <property type="component" value="Unassembled WGS sequence"/>
</dbReference>
<reference evidence="4 8" key="4">
    <citation type="submission" date="2019-08" db="EMBL/GenBank/DDBJ databases">
        <title>In-depth cultivation of the pig gut microbiome towards novel bacterial diversity and tailored functional studies.</title>
        <authorList>
            <person name="Wylensek D."/>
            <person name="Hitch T.C.A."/>
            <person name="Clavel T."/>
        </authorList>
    </citation>
    <scope>NUCLEOTIDE SEQUENCE [LARGE SCALE GENOMIC DNA]</scope>
    <source>
        <strain evidence="4 8">WCA3-601-WT-6J</strain>
    </source>
</reference>
<dbReference type="SUPFAM" id="SSF158832">
    <property type="entry name" value="Tex N-terminal region-like"/>
    <property type="match status" value="1"/>
</dbReference>
<accession>A0A0D8IYQ0</accession>
<dbReference type="FunFam" id="2.40.50.140:FF:000051">
    <property type="entry name" value="RNA-binding transcriptional accessory protein"/>
    <property type="match status" value="1"/>
</dbReference>
<dbReference type="InterPro" id="IPR012340">
    <property type="entry name" value="NA-bd_OB-fold"/>
</dbReference>
<dbReference type="InterPro" id="IPR032639">
    <property type="entry name" value="Tex_YqgF"/>
</dbReference>
<protein>
    <submittedName>
        <fullName evidence="3">RNA-binding transcriptional accessory protein</fullName>
    </submittedName>
    <submittedName>
        <fullName evidence="5">S1 RNA-binding domain-containing protein</fullName>
    </submittedName>
</protein>
<dbReference type="Pfam" id="PF00575">
    <property type="entry name" value="S1"/>
    <property type="match status" value="1"/>
</dbReference>
<dbReference type="GO" id="GO:0006139">
    <property type="term" value="P:nucleobase-containing compound metabolic process"/>
    <property type="evidence" value="ECO:0007669"/>
    <property type="project" value="InterPro"/>
</dbReference>
<dbReference type="InterPro" id="IPR012337">
    <property type="entry name" value="RNaseH-like_sf"/>
</dbReference>
<comment type="caution">
    <text evidence="2">The sequence shown here is derived from an EMBL/GenBank/DDBJ whole genome shotgun (WGS) entry which is preliminary data.</text>
</comment>
<dbReference type="FunFam" id="1.10.150.310:FF:000001">
    <property type="entry name" value="RNA-binding transcriptional accessory protein"/>
    <property type="match status" value="1"/>
</dbReference>
<accession>A0A0W7TTH0</accession>
<dbReference type="FunFam" id="1.10.10.650:FF:000001">
    <property type="entry name" value="S1 RNA-binding domain 1"/>
    <property type="match status" value="1"/>
</dbReference>
<dbReference type="PATRIC" id="fig|1550024.3.peg.2371"/>
<dbReference type="Proteomes" id="UP000449193">
    <property type="component" value="Unassembled WGS sequence"/>
</dbReference>
<dbReference type="Gene3D" id="3.30.420.140">
    <property type="entry name" value="YqgF/RNase H-like domain"/>
    <property type="match status" value="1"/>
</dbReference>
<dbReference type="PANTHER" id="PTHR10724">
    <property type="entry name" value="30S RIBOSOMAL PROTEIN S1"/>
    <property type="match status" value="1"/>
</dbReference>
<dbReference type="SMART" id="SM00316">
    <property type="entry name" value="S1"/>
    <property type="match status" value="1"/>
</dbReference>
<dbReference type="GO" id="GO:0003735">
    <property type="term" value="F:structural constituent of ribosome"/>
    <property type="evidence" value="ECO:0007669"/>
    <property type="project" value="TreeGrafter"/>
</dbReference>
<reference evidence="5 9" key="3">
    <citation type="journal article" date="2019" name="Nat. Med.">
        <title>A library of human gut bacterial isolates paired with longitudinal multiomics data enables mechanistic microbiome research.</title>
        <authorList>
            <person name="Poyet M."/>
            <person name="Groussin M."/>
            <person name="Gibbons S.M."/>
            <person name="Avila-Pacheco J."/>
            <person name="Jiang X."/>
            <person name="Kearney S.M."/>
            <person name="Perrotta A.R."/>
            <person name="Berdy B."/>
            <person name="Zhao S."/>
            <person name="Lieberman T.D."/>
            <person name="Swanson P.K."/>
            <person name="Smith M."/>
            <person name="Roesemann S."/>
            <person name="Alexander J.E."/>
            <person name="Rich S.A."/>
            <person name="Livny J."/>
            <person name="Vlamakis H."/>
            <person name="Clish C."/>
            <person name="Bullock K."/>
            <person name="Deik A."/>
            <person name="Scott J."/>
            <person name="Pierce K.A."/>
            <person name="Xavier R.J."/>
            <person name="Alm E.J."/>
        </authorList>
    </citation>
    <scope>NUCLEOTIDE SEQUENCE [LARGE SCALE GENOMIC DNA]</scope>
    <source>
        <strain evidence="5 9">BIOML-A7</strain>
    </source>
</reference>
<dbReference type="Pfam" id="PF22706">
    <property type="entry name" value="Tex_central_region"/>
    <property type="match status" value="1"/>
</dbReference>
<dbReference type="InterPro" id="IPR018974">
    <property type="entry name" value="Tex-like_N"/>
</dbReference>
<reference evidence="2" key="1">
    <citation type="submission" date="2015-02" db="EMBL/GenBank/DDBJ databases">
        <title>A novel member of the family Ruminococcaceae isolated from human feces.</title>
        <authorList>
            <person name="Shkoporov A.N."/>
            <person name="Chaplin A.V."/>
            <person name="Motuzova O.V."/>
            <person name="Kafarskaia L.I."/>
            <person name="Khokhlova E.V."/>
            <person name="Efimov B.A."/>
        </authorList>
    </citation>
    <scope>NUCLEOTIDE SEQUENCE [LARGE SCALE GENOMIC DNA]</scope>
    <source>
        <strain evidence="2">585-1</strain>
    </source>
</reference>
<dbReference type="PROSITE" id="PS50126">
    <property type="entry name" value="S1"/>
    <property type="match status" value="1"/>
</dbReference>
<dbReference type="InterPro" id="IPR023319">
    <property type="entry name" value="Tex-like_HTH_dom_sf"/>
</dbReference>
<dbReference type="Gene3D" id="2.40.50.140">
    <property type="entry name" value="Nucleic acid-binding proteins"/>
    <property type="match status" value="1"/>
</dbReference>
<gene>
    <name evidence="3" type="ORF">ASJ35_04345</name>
    <name evidence="4" type="ORF">FYJ76_12720</name>
    <name evidence="5" type="ORF">GMD52_07130</name>
    <name evidence="2" type="ORF">TQ39_10400</name>
</gene>
<dbReference type="Gene3D" id="1.10.150.310">
    <property type="entry name" value="Tex RuvX-like domain-like"/>
    <property type="match status" value="1"/>
</dbReference>
<evidence type="ECO:0000313" key="9">
    <source>
        <dbReference type="Proteomes" id="UP000449193"/>
    </source>
</evidence>
<dbReference type="Pfam" id="PF17674">
    <property type="entry name" value="HHH_9"/>
    <property type="match status" value="1"/>
</dbReference>
<dbReference type="Pfam" id="PF09371">
    <property type="entry name" value="Tex_N"/>
    <property type="match status" value="1"/>
</dbReference>
<dbReference type="RefSeq" id="WP_050005469.1">
    <property type="nucleotide sequence ID" value="NZ_CAOJUJ010000016.1"/>
</dbReference>
<dbReference type="Pfam" id="PF12836">
    <property type="entry name" value="HHH_3"/>
    <property type="match status" value="1"/>
</dbReference>
<evidence type="ECO:0000259" key="1">
    <source>
        <dbReference type="PROSITE" id="PS50126"/>
    </source>
</evidence>
<organism evidence="2 6">
    <name type="scientific">Ruthenibacterium lactatiformans</name>
    <dbReference type="NCBI Taxonomy" id="1550024"/>
    <lineage>
        <taxon>Bacteria</taxon>
        <taxon>Bacillati</taxon>
        <taxon>Bacillota</taxon>
        <taxon>Clostridia</taxon>
        <taxon>Eubacteriales</taxon>
        <taxon>Oscillospiraceae</taxon>
        <taxon>Ruthenibacterium</taxon>
    </lineage>
</organism>
<dbReference type="PANTHER" id="PTHR10724:SF10">
    <property type="entry name" value="S1 RNA-BINDING DOMAIN-CONTAINING PROTEIN 1"/>
    <property type="match status" value="1"/>
</dbReference>
<dbReference type="Gene3D" id="1.10.10.650">
    <property type="entry name" value="RuvA domain 2-like"/>
    <property type="match status" value="1"/>
</dbReference>
<sequence>MQNHASTLAAEFKLDAARVAATVALIDEGNTIPFIARYRKEATGSMDDQTLRALDERLSYLRKLDDQKETVHNSITEQGAMTPEIAAALEKAKTLAEVEDIYRPYKPKRKTRASIARARGLEPLAARLLEQRPEDEPALLARQYITEEVPDTEAALAGARDILAEGFSDSANLRATLRSLYNATALVESKAAKKDTDSVYSGYYDYSEPAAKMAGHRILAVDRGEREGFLKVSVTVDAARAVRLLTERTVKNDSPSAEQVRAAAEDAYVRLIHPSLEREVRAGLTERACEGAISVFSKNLRQLLLQPPIKGKVALGLDPGYRMGCKTAVVDATGKVLDTAVIYPIPEFKRVEEAKRTLKALIKKHGVEIIAIGNGTAGKETEIFAANVIAELDLPVSYMVVSEAGASVYSASKLAAEEFPEYDVNLRSAVSIARRLQDPLAELVKIDPKAVGVGQYQHDMPPAQLSAALDGVVESCVNTVGVDLNTASAPLLARVAGVTAATAKNIVKYREDAGAFKTRRELLKVPKLGPKAFEQCAGFLRVPGAKNPLDATAVHPESYGAAEKLLALCGLSPADIGTPAARELEQQAKRLGHGKLAAELGVGVPTLEDMIEELLRPGRDMRDSLPKPLLRTDVLDMKDLTPGMQLTGTVRNVIDFGAFVDIGVHQDGLVHISQISSRFIRHPSEVLKVGDVVTVWVLSVDLQKKRIALTMKQPKTEQAH</sequence>
<evidence type="ECO:0000313" key="8">
    <source>
        <dbReference type="Proteomes" id="UP000431913"/>
    </source>
</evidence>
<evidence type="ECO:0000313" key="7">
    <source>
        <dbReference type="Proteomes" id="UP000053433"/>
    </source>
</evidence>
<dbReference type="CDD" id="cd05685">
    <property type="entry name" value="S1_Tex"/>
    <property type="match status" value="1"/>
</dbReference>
<dbReference type="InterPro" id="IPR044146">
    <property type="entry name" value="S1_Tex"/>
</dbReference>
<dbReference type="EMBL" id="VUNJ01000014">
    <property type="protein sequence ID" value="MST92780.1"/>
    <property type="molecule type" value="Genomic_DNA"/>
</dbReference>
<dbReference type="InterPro" id="IPR023323">
    <property type="entry name" value="Tex-like_dom_sf"/>
</dbReference>
<dbReference type="EMBL" id="JXXK01000013">
    <property type="protein sequence ID" value="KJF39787.1"/>
    <property type="molecule type" value="Genomic_DNA"/>
</dbReference>
<name>A0A0D8IYQ0_9FIRM</name>
<dbReference type="SMART" id="SM00732">
    <property type="entry name" value="YqgFc"/>
    <property type="match status" value="1"/>
</dbReference>
<dbReference type="InterPro" id="IPR050437">
    <property type="entry name" value="Ribos_protein_bS1-like"/>
</dbReference>
<keyword evidence="6" id="KW-1185">Reference proteome</keyword>
<evidence type="ECO:0000313" key="6">
    <source>
        <dbReference type="Proteomes" id="UP000032483"/>
    </source>
</evidence>
<dbReference type="InterPro" id="IPR037027">
    <property type="entry name" value="YqgF/RNaseH-like_dom_sf"/>
</dbReference>
<dbReference type="SUPFAM" id="SSF47781">
    <property type="entry name" value="RuvA domain 2-like"/>
    <property type="match status" value="2"/>
</dbReference>
<evidence type="ECO:0000313" key="3">
    <source>
        <dbReference type="EMBL" id="KUE77134.1"/>
    </source>
</evidence>
<dbReference type="InterPro" id="IPR006641">
    <property type="entry name" value="YqgF/RNaseH-like_dom"/>
</dbReference>
<dbReference type="SUPFAM" id="SSF53098">
    <property type="entry name" value="Ribonuclease H-like"/>
    <property type="match status" value="1"/>
</dbReference>
<dbReference type="EMBL" id="LMUA01000004">
    <property type="protein sequence ID" value="KUE77134.1"/>
    <property type="molecule type" value="Genomic_DNA"/>
</dbReference>
<dbReference type="InterPro" id="IPR003029">
    <property type="entry name" value="S1_domain"/>
</dbReference>
<dbReference type="InterPro" id="IPR041692">
    <property type="entry name" value="HHH_9"/>
</dbReference>
<evidence type="ECO:0000313" key="2">
    <source>
        <dbReference type="EMBL" id="KJF39787.1"/>
    </source>
</evidence>
<proteinExistence type="predicted"/>
<dbReference type="InterPro" id="IPR055179">
    <property type="entry name" value="Tex-like_central_region"/>
</dbReference>
<dbReference type="GO" id="GO:0006412">
    <property type="term" value="P:translation"/>
    <property type="evidence" value="ECO:0007669"/>
    <property type="project" value="TreeGrafter"/>
</dbReference>